<feature type="compositionally biased region" description="Basic and acidic residues" evidence="1">
    <location>
        <begin position="77"/>
        <end position="86"/>
    </location>
</feature>
<evidence type="ECO:0000313" key="2">
    <source>
        <dbReference type="EMBL" id="KAH0561826.1"/>
    </source>
</evidence>
<dbReference type="Proteomes" id="UP000826195">
    <property type="component" value="Unassembled WGS sequence"/>
</dbReference>
<evidence type="ECO:0000256" key="1">
    <source>
        <dbReference type="SAM" id="MobiDB-lite"/>
    </source>
</evidence>
<feature type="region of interest" description="Disordered" evidence="1">
    <location>
        <begin position="77"/>
        <end position="112"/>
    </location>
</feature>
<proteinExistence type="predicted"/>
<evidence type="ECO:0000313" key="3">
    <source>
        <dbReference type="Proteomes" id="UP000826195"/>
    </source>
</evidence>
<reference evidence="2 3" key="1">
    <citation type="journal article" date="2021" name="J. Hered.">
        <title>A chromosome-level genome assembly of the parasitoid wasp, Cotesia glomerata (Hymenoptera: Braconidae).</title>
        <authorList>
            <person name="Pinto B.J."/>
            <person name="Weis J.J."/>
            <person name="Gamble T."/>
            <person name="Ode P.J."/>
            <person name="Paul R."/>
            <person name="Zaspel J.M."/>
        </authorList>
    </citation>
    <scope>NUCLEOTIDE SEQUENCE [LARGE SCALE GENOMIC DNA]</scope>
    <source>
        <strain evidence="2">CgM1</strain>
    </source>
</reference>
<organism evidence="2 3">
    <name type="scientific">Cotesia glomerata</name>
    <name type="common">Lepidopteran parasitic wasp</name>
    <name type="synonym">Apanteles glomeratus</name>
    <dbReference type="NCBI Taxonomy" id="32391"/>
    <lineage>
        <taxon>Eukaryota</taxon>
        <taxon>Metazoa</taxon>
        <taxon>Ecdysozoa</taxon>
        <taxon>Arthropoda</taxon>
        <taxon>Hexapoda</taxon>
        <taxon>Insecta</taxon>
        <taxon>Pterygota</taxon>
        <taxon>Neoptera</taxon>
        <taxon>Endopterygota</taxon>
        <taxon>Hymenoptera</taxon>
        <taxon>Apocrita</taxon>
        <taxon>Ichneumonoidea</taxon>
        <taxon>Braconidae</taxon>
        <taxon>Microgastrinae</taxon>
        <taxon>Cotesia</taxon>
    </lineage>
</organism>
<dbReference type="EMBL" id="JAHXZJ010000374">
    <property type="protein sequence ID" value="KAH0561826.1"/>
    <property type="molecule type" value="Genomic_DNA"/>
</dbReference>
<sequence>MQINLSQLDFWVGIAGQPGDNGPREWRKKKDEASVVDRGILDWSNQARIKCESLLKTLLIRRRELIGQSYTEKGSMKWEKKSRVTDSAHPFNGKSSLRNSGIGKSLVRASRN</sequence>
<protein>
    <submittedName>
        <fullName evidence="2">Uncharacterized protein</fullName>
    </submittedName>
</protein>
<accession>A0AAV7IZG4</accession>
<gene>
    <name evidence="2" type="ORF">KQX54_019733</name>
</gene>
<keyword evidence="3" id="KW-1185">Reference proteome</keyword>
<dbReference type="AlphaFoldDB" id="A0AAV7IZG4"/>
<name>A0AAV7IZG4_COTGL</name>
<comment type="caution">
    <text evidence="2">The sequence shown here is derived from an EMBL/GenBank/DDBJ whole genome shotgun (WGS) entry which is preliminary data.</text>
</comment>